<comment type="caution">
    <text evidence="11">The sequence shown here is derived from an EMBL/GenBank/DDBJ whole genome shotgun (WGS) entry which is preliminary data.</text>
</comment>
<comment type="similarity">
    <text evidence="2 9">Belongs to the uroporphyrinogen-III synthase family.</text>
</comment>
<dbReference type="EMBL" id="JBBWWT010000001">
    <property type="protein sequence ID" value="MEL1263358.1"/>
    <property type="molecule type" value="Genomic_DNA"/>
</dbReference>
<comment type="catalytic activity">
    <reaction evidence="8 9">
        <text>hydroxymethylbilane = uroporphyrinogen III + H2O</text>
        <dbReference type="Rhea" id="RHEA:18965"/>
        <dbReference type="ChEBI" id="CHEBI:15377"/>
        <dbReference type="ChEBI" id="CHEBI:57308"/>
        <dbReference type="ChEBI" id="CHEBI:57845"/>
        <dbReference type="EC" id="4.2.1.75"/>
    </reaction>
</comment>
<dbReference type="RefSeq" id="WP_341724538.1">
    <property type="nucleotide sequence ID" value="NZ_JBBWWT010000001.1"/>
</dbReference>
<dbReference type="SUPFAM" id="SSF69618">
    <property type="entry name" value="HemD-like"/>
    <property type="match status" value="1"/>
</dbReference>
<reference evidence="11 12" key="1">
    <citation type="submission" date="2024-04" db="EMBL/GenBank/DDBJ databases">
        <title>Draft genome sequence of Pseudoxanthomonas putridarboris WD12.</title>
        <authorList>
            <person name="Oh J."/>
        </authorList>
    </citation>
    <scope>NUCLEOTIDE SEQUENCE [LARGE SCALE GENOMIC DNA]</scope>
    <source>
        <strain evidence="11 12">WD12</strain>
    </source>
</reference>
<dbReference type="PANTHER" id="PTHR38042">
    <property type="entry name" value="UROPORPHYRINOGEN-III SYNTHASE, CHLOROPLASTIC"/>
    <property type="match status" value="1"/>
</dbReference>
<evidence type="ECO:0000256" key="5">
    <source>
        <dbReference type="ARBA" id="ARBA00023244"/>
    </source>
</evidence>
<evidence type="ECO:0000256" key="6">
    <source>
        <dbReference type="ARBA" id="ARBA00037589"/>
    </source>
</evidence>
<proteinExistence type="inferred from homology"/>
<evidence type="ECO:0000259" key="10">
    <source>
        <dbReference type="Pfam" id="PF02602"/>
    </source>
</evidence>
<evidence type="ECO:0000256" key="2">
    <source>
        <dbReference type="ARBA" id="ARBA00008133"/>
    </source>
</evidence>
<protein>
    <recommendedName>
        <fullName evidence="7 9">Uroporphyrinogen-III synthase</fullName>
        <ecNumber evidence="3 9">4.2.1.75</ecNumber>
    </recommendedName>
</protein>
<accession>A0ABU9IXX8</accession>
<dbReference type="InterPro" id="IPR039793">
    <property type="entry name" value="UROS/Hem4"/>
</dbReference>
<dbReference type="Pfam" id="PF02602">
    <property type="entry name" value="HEM4"/>
    <property type="match status" value="1"/>
</dbReference>
<evidence type="ECO:0000313" key="11">
    <source>
        <dbReference type="EMBL" id="MEL1263358.1"/>
    </source>
</evidence>
<keyword evidence="4 9" id="KW-0456">Lyase</keyword>
<feature type="domain" description="Tetrapyrrole biosynthesis uroporphyrinogen III synthase" evidence="10">
    <location>
        <begin position="23"/>
        <end position="244"/>
    </location>
</feature>
<dbReference type="Proteomes" id="UP001459204">
    <property type="component" value="Unassembled WGS sequence"/>
</dbReference>
<evidence type="ECO:0000256" key="7">
    <source>
        <dbReference type="ARBA" id="ARBA00040167"/>
    </source>
</evidence>
<evidence type="ECO:0000256" key="3">
    <source>
        <dbReference type="ARBA" id="ARBA00013109"/>
    </source>
</evidence>
<name>A0ABU9IXX8_9GAMM</name>
<comment type="pathway">
    <text evidence="1 9">Porphyrin-containing compound metabolism; protoporphyrin-IX biosynthesis; coproporphyrinogen-III from 5-aminolevulinate: step 3/4.</text>
</comment>
<keyword evidence="5 9" id="KW-0627">Porphyrin biosynthesis</keyword>
<dbReference type="InterPro" id="IPR036108">
    <property type="entry name" value="4pyrrol_syn_uPrphyn_synt_sf"/>
</dbReference>
<sequence length="256" mass="26725">MGHPAPPAWYVISLRPLGAHGALRRAAQRHGAGLLALSPWRVRENDDARTRADLRAALAARKVLFTSPAAVAAARRLQALRAAPGQAWLAVGSGTAAALRRAGIGDVVAPARMDSEGLLALPELRHVEGESIGFVTAPDGRNLLAPTLEARGADLRRAEVYRREPLPLSPRSVRRLAALEAPACLLLSSGGALEQVLAQLPAGVSGTLKRSTAVAASARLADAARNAGFQRVVQAEGPRPAQMMNAAATAMAGRIR</sequence>
<comment type="function">
    <text evidence="6 9">Catalyzes cyclization of the linear tetrapyrrole, hydroxymethylbilane, to the macrocyclic uroporphyrinogen III.</text>
</comment>
<evidence type="ECO:0000256" key="4">
    <source>
        <dbReference type="ARBA" id="ARBA00023239"/>
    </source>
</evidence>
<dbReference type="EC" id="4.2.1.75" evidence="3 9"/>
<evidence type="ECO:0000256" key="8">
    <source>
        <dbReference type="ARBA" id="ARBA00048617"/>
    </source>
</evidence>
<dbReference type="CDD" id="cd06578">
    <property type="entry name" value="HemD"/>
    <property type="match status" value="1"/>
</dbReference>
<dbReference type="GO" id="GO:0004852">
    <property type="term" value="F:uroporphyrinogen-III synthase activity"/>
    <property type="evidence" value="ECO:0007669"/>
    <property type="project" value="UniProtKB-EC"/>
</dbReference>
<evidence type="ECO:0000256" key="9">
    <source>
        <dbReference type="RuleBase" id="RU366031"/>
    </source>
</evidence>
<gene>
    <name evidence="11" type="ORF">AAD027_03105</name>
</gene>
<keyword evidence="12" id="KW-1185">Reference proteome</keyword>
<organism evidence="11 12">
    <name type="scientific">Pseudoxanthomonas putridarboris</name>
    <dbReference type="NCBI Taxonomy" id="752605"/>
    <lineage>
        <taxon>Bacteria</taxon>
        <taxon>Pseudomonadati</taxon>
        <taxon>Pseudomonadota</taxon>
        <taxon>Gammaproteobacteria</taxon>
        <taxon>Lysobacterales</taxon>
        <taxon>Lysobacteraceae</taxon>
        <taxon>Pseudoxanthomonas</taxon>
    </lineage>
</organism>
<evidence type="ECO:0000313" key="12">
    <source>
        <dbReference type="Proteomes" id="UP001459204"/>
    </source>
</evidence>
<dbReference type="PANTHER" id="PTHR38042:SF1">
    <property type="entry name" value="UROPORPHYRINOGEN-III SYNTHASE, CHLOROPLASTIC"/>
    <property type="match status" value="1"/>
</dbReference>
<evidence type="ECO:0000256" key="1">
    <source>
        <dbReference type="ARBA" id="ARBA00004772"/>
    </source>
</evidence>
<dbReference type="InterPro" id="IPR003754">
    <property type="entry name" value="4pyrrol_synth_uPrphyn_synth"/>
</dbReference>
<dbReference type="Gene3D" id="3.40.50.10090">
    <property type="match status" value="2"/>
</dbReference>